<dbReference type="Proteomes" id="UP000007880">
    <property type="component" value="Chromosome"/>
</dbReference>
<evidence type="ECO:0000313" key="1">
    <source>
        <dbReference type="EMBL" id="BAM01764.1"/>
    </source>
</evidence>
<organism evidence="1 2">
    <name type="scientific">Caldilinea aerophila (strain DSM 14535 / JCM 11387 / NBRC 104270 / STL-6-O1)</name>
    <dbReference type="NCBI Taxonomy" id="926550"/>
    <lineage>
        <taxon>Bacteria</taxon>
        <taxon>Bacillati</taxon>
        <taxon>Chloroflexota</taxon>
        <taxon>Caldilineae</taxon>
        <taxon>Caldilineales</taxon>
        <taxon>Caldilineaceae</taxon>
        <taxon>Caldilinea</taxon>
    </lineage>
</organism>
<protein>
    <submittedName>
        <fullName evidence="1">Uncharacterized protein</fullName>
    </submittedName>
</protein>
<dbReference type="AlphaFoldDB" id="I0I926"/>
<dbReference type="KEGG" id="cap:CLDAP_37240"/>
<dbReference type="RefSeq" id="WP_014434987.1">
    <property type="nucleotide sequence ID" value="NC_017079.1"/>
</dbReference>
<keyword evidence="2" id="KW-1185">Reference proteome</keyword>
<gene>
    <name evidence="1" type="ordered locus">CLDAP_37240</name>
</gene>
<dbReference type="STRING" id="926550.CLDAP_37240"/>
<evidence type="ECO:0000313" key="2">
    <source>
        <dbReference type="Proteomes" id="UP000007880"/>
    </source>
</evidence>
<accession>I0I926</accession>
<reference evidence="1 2" key="1">
    <citation type="submission" date="2012-02" db="EMBL/GenBank/DDBJ databases">
        <title>Complete genome sequence of Caldilinea aerophila DSM 14535 (= NBRC 102666).</title>
        <authorList>
            <person name="Oguchi A."/>
            <person name="Hosoyama A."/>
            <person name="Sekine M."/>
            <person name="Fukai R."/>
            <person name="Kato Y."/>
            <person name="Nakamura S."/>
            <person name="Hanada S."/>
            <person name="Yamazaki S."/>
            <person name="Fujita N."/>
        </authorList>
    </citation>
    <scope>NUCLEOTIDE SEQUENCE [LARGE SCALE GENOMIC DNA]</scope>
    <source>
        <strain evidence="2">DSM 14535 / JCM 11387 / NBRC 104270 / STL-6-O1</strain>
    </source>
</reference>
<dbReference type="EMBL" id="AP012337">
    <property type="protein sequence ID" value="BAM01764.1"/>
    <property type="molecule type" value="Genomic_DNA"/>
</dbReference>
<proteinExistence type="predicted"/>
<name>I0I926_CALAS</name>
<sequence>MSSYFNVEAQRRTVLVVVLNNAVDFARARDEGWYRIPQRRAPRRIGADFLAFYQTGAFRGQPEAQTISFIAATRRYRLMQRCELLPDEVDHPRADEYYYRIDIGPLQRLERPVPATNFRRVTFIHTTMARLLTATDVKDLFQSDSPFEQLWSALREHNLRPLKNRIVGERPIDIALRARGGYLGLSCDDERAMQESRPFSPGERWEFLHFSTMQITGDLQGCLQQIGAALLRLGGSMLHQVSEDIEYRKR</sequence>
<dbReference type="eggNOG" id="COG2852">
    <property type="taxonomic scope" value="Bacteria"/>
</dbReference>
<dbReference type="HOGENOM" id="CLU_1000220_0_0_0"/>